<keyword evidence="11" id="KW-0739">Sodium transport</keyword>
<evidence type="ECO:0000256" key="12">
    <source>
        <dbReference type="SAM" id="Phobius"/>
    </source>
</evidence>
<feature type="transmembrane region" description="Helical" evidence="12">
    <location>
        <begin position="372"/>
        <end position="395"/>
    </location>
</feature>
<feature type="transmembrane region" description="Helical" evidence="12">
    <location>
        <begin position="151"/>
        <end position="169"/>
    </location>
</feature>
<keyword evidence="4" id="KW-0050">Antiport</keyword>
<dbReference type="GO" id="GO:0098719">
    <property type="term" value="P:sodium ion import across plasma membrane"/>
    <property type="evidence" value="ECO:0007669"/>
    <property type="project" value="TreeGrafter"/>
</dbReference>
<feature type="transmembrane region" description="Helical" evidence="12">
    <location>
        <begin position="278"/>
        <end position="300"/>
    </location>
</feature>
<keyword evidence="6 12" id="KW-0812">Transmembrane</keyword>
<reference evidence="14 15" key="1">
    <citation type="submission" date="2012-11" db="EMBL/GenBank/DDBJ databases">
        <title>Whole genome sequence of Acidocella aminolytica 101 = DSM 11237.</title>
        <authorList>
            <person name="Azuma Y."/>
            <person name="Higashiura N."/>
            <person name="Hirakawa H."/>
            <person name="Matsushita K."/>
        </authorList>
    </citation>
    <scope>NUCLEOTIDE SEQUENCE [LARGE SCALE GENOMIC DNA]</scope>
    <source>
        <strain evidence="15">101 / DSM 11237</strain>
    </source>
</reference>
<feature type="transmembrane region" description="Helical" evidence="12">
    <location>
        <begin position="6"/>
        <end position="22"/>
    </location>
</feature>
<feature type="transmembrane region" description="Helical" evidence="12">
    <location>
        <begin position="55"/>
        <end position="72"/>
    </location>
</feature>
<keyword evidence="5" id="KW-1003">Cell membrane</keyword>
<gene>
    <name evidence="14" type="ORF">Aam_005_059</name>
</gene>
<evidence type="ECO:0000259" key="13">
    <source>
        <dbReference type="Pfam" id="PF00999"/>
    </source>
</evidence>
<dbReference type="STRING" id="1120923.SAMN02746095_00472"/>
<evidence type="ECO:0000256" key="7">
    <source>
        <dbReference type="ARBA" id="ARBA00022989"/>
    </source>
</evidence>
<evidence type="ECO:0000256" key="4">
    <source>
        <dbReference type="ARBA" id="ARBA00022449"/>
    </source>
</evidence>
<dbReference type="RefSeq" id="WP_048877154.1">
    <property type="nucleotide sequence ID" value="NZ_BAPR01000090.1"/>
</dbReference>
<evidence type="ECO:0000256" key="3">
    <source>
        <dbReference type="ARBA" id="ARBA00022448"/>
    </source>
</evidence>
<dbReference type="InterPro" id="IPR006153">
    <property type="entry name" value="Cation/H_exchanger_TM"/>
</dbReference>
<feature type="domain" description="Cation/H+ exchanger transmembrane" evidence="13">
    <location>
        <begin position="13"/>
        <end position="396"/>
    </location>
</feature>
<dbReference type="GO" id="GO:0005886">
    <property type="term" value="C:plasma membrane"/>
    <property type="evidence" value="ECO:0007669"/>
    <property type="project" value="UniProtKB-SubCell"/>
</dbReference>
<dbReference type="AlphaFoldDB" id="A0A0D6PA96"/>
<feature type="transmembrane region" description="Helical" evidence="12">
    <location>
        <begin position="84"/>
        <end position="107"/>
    </location>
</feature>
<keyword evidence="10 12" id="KW-0472">Membrane</keyword>
<feature type="transmembrane region" description="Helical" evidence="12">
    <location>
        <begin position="237"/>
        <end position="257"/>
    </location>
</feature>
<evidence type="ECO:0000256" key="1">
    <source>
        <dbReference type="ARBA" id="ARBA00004651"/>
    </source>
</evidence>
<evidence type="ECO:0000256" key="6">
    <source>
        <dbReference type="ARBA" id="ARBA00022692"/>
    </source>
</evidence>
<keyword evidence="7 12" id="KW-1133">Transmembrane helix</keyword>
<dbReference type="EMBL" id="BANC01000005">
    <property type="protein sequence ID" value="GAN78660.1"/>
    <property type="molecule type" value="Genomic_DNA"/>
</dbReference>
<dbReference type="GO" id="GO:0051453">
    <property type="term" value="P:regulation of intracellular pH"/>
    <property type="evidence" value="ECO:0007669"/>
    <property type="project" value="TreeGrafter"/>
</dbReference>
<proteinExistence type="inferred from homology"/>
<feature type="transmembrane region" description="Helical" evidence="12">
    <location>
        <begin position="29"/>
        <end position="49"/>
    </location>
</feature>
<keyword evidence="3" id="KW-0813">Transport</keyword>
<dbReference type="PANTHER" id="PTHR10110:SF195">
    <property type="entry name" value="NA(+)_H(+) ANTIPORTER NHAS2"/>
    <property type="match status" value="1"/>
</dbReference>
<keyword evidence="15" id="KW-1185">Reference proteome</keyword>
<dbReference type="GO" id="GO:0015385">
    <property type="term" value="F:sodium:proton antiporter activity"/>
    <property type="evidence" value="ECO:0007669"/>
    <property type="project" value="InterPro"/>
</dbReference>
<evidence type="ECO:0000256" key="2">
    <source>
        <dbReference type="ARBA" id="ARBA00007367"/>
    </source>
</evidence>
<evidence type="ECO:0000256" key="10">
    <source>
        <dbReference type="ARBA" id="ARBA00023136"/>
    </source>
</evidence>
<dbReference type="InterPro" id="IPR004709">
    <property type="entry name" value="NaH_exchanger"/>
</dbReference>
<dbReference type="Pfam" id="PF00999">
    <property type="entry name" value="Na_H_Exchanger"/>
    <property type="match status" value="1"/>
</dbReference>
<keyword evidence="8" id="KW-0915">Sodium</keyword>
<accession>A0A0D6PA96</accession>
<evidence type="ECO:0000256" key="5">
    <source>
        <dbReference type="ARBA" id="ARBA00022475"/>
    </source>
</evidence>
<dbReference type="Proteomes" id="UP000032668">
    <property type="component" value="Unassembled WGS sequence"/>
</dbReference>
<dbReference type="OrthoDB" id="9809206at2"/>
<comment type="similarity">
    <text evidence="2">Belongs to the monovalent cation:proton antiporter 1 (CPA1) transporter (TC 2.A.36) family.</text>
</comment>
<comment type="subcellular location">
    <subcellularLocation>
        <location evidence="1">Cell membrane</location>
        <topology evidence="1">Multi-pass membrane protein</topology>
    </subcellularLocation>
</comment>
<evidence type="ECO:0000256" key="11">
    <source>
        <dbReference type="ARBA" id="ARBA00023201"/>
    </source>
</evidence>
<protein>
    <submittedName>
        <fullName evidence="14">Sodium/hydrogen exchanger</fullName>
    </submittedName>
</protein>
<sequence>MNEFLTSMIDLMIVAIAVALVARRLRLPYTVGLVVAGIGLALSPINPGLVLTHNVIFELILPPLLFEAAINIQWKELQQDALPILTLAIVGTLLAAAAVTLAFHFLLGWPLKPAMMFGVLIAATDPVAVIAMFKDNGVHGRLRLLVESESLLNDGVAAVLFALVLAWVQASGQAHLGTGQIAGLLAVTVGGGIVTGAVCAGLAIMLIRRTTDHLVESTVTTILAYGSFLLAERFNCSGVLATVTAGLLMGNLGLAPVSKYGHSVTDKGREFTLALWDFLAFIANSFVFLLIGITVAKIPFHDLGDKALSFDIIVVLISRALTVYPLSMLFRRSPWSIPTKFQHVLWWGGLRGALGLALALSLPSALEMRNQVLIATFGVVVFSVVVQGLTMPLLLRGLGITQNR</sequence>
<dbReference type="InterPro" id="IPR018422">
    <property type="entry name" value="Cation/H_exchanger_CPA1"/>
</dbReference>
<name>A0A0D6PA96_9PROT</name>
<evidence type="ECO:0000256" key="9">
    <source>
        <dbReference type="ARBA" id="ARBA00023065"/>
    </source>
</evidence>
<keyword evidence="9" id="KW-0406">Ion transport</keyword>
<dbReference type="Gene3D" id="6.10.140.1330">
    <property type="match status" value="1"/>
</dbReference>
<feature type="transmembrane region" description="Helical" evidence="12">
    <location>
        <begin position="113"/>
        <end position="131"/>
    </location>
</feature>
<evidence type="ECO:0000313" key="14">
    <source>
        <dbReference type="EMBL" id="GAN78660.1"/>
    </source>
</evidence>
<feature type="transmembrane region" description="Helical" evidence="12">
    <location>
        <begin position="312"/>
        <end position="332"/>
    </location>
</feature>
<evidence type="ECO:0000313" key="15">
    <source>
        <dbReference type="Proteomes" id="UP000032668"/>
    </source>
</evidence>
<feature type="transmembrane region" description="Helical" evidence="12">
    <location>
        <begin position="344"/>
        <end position="366"/>
    </location>
</feature>
<evidence type="ECO:0000256" key="8">
    <source>
        <dbReference type="ARBA" id="ARBA00023053"/>
    </source>
</evidence>
<dbReference type="PANTHER" id="PTHR10110">
    <property type="entry name" value="SODIUM/HYDROGEN EXCHANGER"/>
    <property type="match status" value="1"/>
</dbReference>
<feature type="transmembrane region" description="Helical" evidence="12">
    <location>
        <begin position="181"/>
        <end position="207"/>
    </location>
</feature>
<organism evidence="14 15">
    <name type="scientific">Acidocella aminolytica 101 = DSM 11237</name>
    <dbReference type="NCBI Taxonomy" id="1120923"/>
    <lineage>
        <taxon>Bacteria</taxon>
        <taxon>Pseudomonadati</taxon>
        <taxon>Pseudomonadota</taxon>
        <taxon>Alphaproteobacteria</taxon>
        <taxon>Acetobacterales</taxon>
        <taxon>Acidocellaceae</taxon>
        <taxon>Acidocella</taxon>
    </lineage>
</organism>
<comment type="caution">
    <text evidence="14">The sequence shown here is derived from an EMBL/GenBank/DDBJ whole genome shotgun (WGS) entry which is preliminary data.</text>
</comment>
<dbReference type="PRINTS" id="PR01084">
    <property type="entry name" value="NAHEXCHNGR"/>
</dbReference>
<dbReference type="GO" id="GO:0015386">
    <property type="term" value="F:potassium:proton antiporter activity"/>
    <property type="evidence" value="ECO:0007669"/>
    <property type="project" value="TreeGrafter"/>
</dbReference>